<dbReference type="AlphaFoldDB" id="A0A8K0CVJ5"/>
<dbReference type="Proteomes" id="UP000801492">
    <property type="component" value="Unassembled WGS sequence"/>
</dbReference>
<organism evidence="2 3">
    <name type="scientific">Ignelater luminosus</name>
    <name type="common">Cucubano</name>
    <name type="synonym">Pyrophorus luminosus</name>
    <dbReference type="NCBI Taxonomy" id="2038154"/>
    <lineage>
        <taxon>Eukaryota</taxon>
        <taxon>Metazoa</taxon>
        <taxon>Ecdysozoa</taxon>
        <taxon>Arthropoda</taxon>
        <taxon>Hexapoda</taxon>
        <taxon>Insecta</taxon>
        <taxon>Pterygota</taxon>
        <taxon>Neoptera</taxon>
        <taxon>Endopterygota</taxon>
        <taxon>Coleoptera</taxon>
        <taxon>Polyphaga</taxon>
        <taxon>Elateriformia</taxon>
        <taxon>Elateroidea</taxon>
        <taxon>Elateridae</taxon>
        <taxon>Agrypninae</taxon>
        <taxon>Pyrophorini</taxon>
        <taxon>Ignelater</taxon>
    </lineage>
</organism>
<dbReference type="GO" id="GO:0043171">
    <property type="term" value="P:peptide catabolic process"/>
    <property type="evidence" value="ECO:0007669"/>
    <property type="project" value="TreeGrafter"/>
</dbReference>
<dbReference type="PRINTS" id="PR00756">
    <property type="entry name" value="ALADIPTASE"/>
</dbReference>
<dbReference type="GO" id="GO:0070006">
    <property type="term" value="F:metalloaminopeptidase activity"/>
    <property type="evidence" value="ECO:0007669"/>
    <property type="project" value="TreeGrafter"/>
</dbReference>
<dbReference type="GO" id="GO:0005737">
    <property type="term" value="C:cytoplasm"/>
    <property type="evidence" value="ECO:0007669"/>
    <property type="project" value="TreeGrafter"/>
</dbReference>
<dbReference type="OrthoDB" id="10031169at2759"/>
<proteinExistence type="predicted"/>
<dbReference type="GO" id="GO:0008270">
    <property type="term" value="F:zinc ion binding"/>
    <property type="evidence" value="ECO:0007669"/>
    <property type="project" value="TreeGrafter"/>
</dbReference>
<dbReference type="EMBL" id="VTPC01030116">
    <property type="protein sequence ID" value="KAF2891498.1"/>
    <property type="molecule type" value="Genomic_DNA"/>
</dbReference>
<dbReference type="PANTHER" id="PTHR11533:SF299">
    <property type="entry name" value="AMINOPEPTIDASE"/>
    <property type="match status" value="1"/>
</dbReference>
<dbReference type="InterPro" id="IPR045357">
    <property type="entry name" value="Aminopeptidase_N-like_N"/>
</dbReference>
<feature type="domain" description="Aminopeptidase N-like N-terminal" evidence="1">
    <location>
        <begin position="3"/>
        <end position="74"/>
    </location>
</feature>
<dbReference type="GO" id="GO:0006508">
    <property type="term" value="P:proteolysis"/>
    <property type="evidence" value="ECO:0007669"/>
    <property type="project" value="InterPro"/>
</dbReference>
<dbReference type="SUPFAM" id="SSF63737">
    <property type="entry name" value="Leukotriene A4 hydrolase N-terminal domain"/>
    <property type="match status" value="1"/>
</dbReference>
<evidence type="ECO:0000259" key="1">
    <source>
        <dbReference type="Pfam" id="PF17900"/>
    </source>
</evidence>
<dbReference type="GO" id="GO:0005615">
    <property type="term" value="C:extracellular space"/>
    <property type="evidence" value="ECO:0007669"/>
    <property type="project" value="TreeGrafter"/>
</dbReference>
<protein>
    <recommendedName>
        <fullName evidence="1">Aminopeptidase N-like N-terminal domain-containing protein</fullName>
    </recommendedName>
</protein>
<dbReference type="InterPro" id="IPR001930">
    <property type="entry name" value="Peptidase_M1"/>
</dbReference>
<name>A0A8K0CVJ5_IGNLU</name>
<dbReference type="InterPro" id="IPR042097">
    <property type="entry name" value="Aminopeptidase_N-like_N_sf"/>
</dbReference>
<sequence>MKSYFGATFFEPVNARVGFPCFDEPTFKARFLIHITKPSDYVAISNMNVVKETQYGHNHTTVHFAKTPIMSTYLVEMFVGKYDFREGKYKKFNGEVIPVRMYSPPEKLNNTEFAVQEMLKILKSFANYTGFDYMLPKLGEYVNYNLNLFNLTRVLQII</sequence>
<dbReference type="GO" id="GO:0042277">
    <property type="term" value="F:peptide binding"/>
    <property type="evidence" value="ECO:0007669"/>
    <property type="project" value="TreeGrafter"/>
</dbReference>
<dbReference type="PANTHER" id="PTHR11533">
    <property type="entry name" value="PROTEASE M1 ZINC METALLOPROTEASE"/>
    <property type="match status" value="1"/>
</dbReference>
<evidence type="ECO:0000313" key="3">
    <source>
        <dbReference type="Proteomes" id="UP000801492"/>
    </source>
</evidence>
<dbReference type="Gene3D" id="3.30.2010.30">
    <property type="match status" value="1"/>
</dbReference>
<comment type="caution">
    <text evidence="2">The sequence shown here is derived from an EMBL/GenBank/DDBJ whole genome shotgun (WGS) entry which is preliminary data.</text>
</comment>
<keyword evidence="3" id="KW-1185">Reference proteome</keyword>
<gene>
    <name evidence="2" type="ORF">ILUMI_14676</name>
</gene>
<accession>A0A8K0CVJ5</accession>
<dbReference type="Pfam" id="PF17900">
    <property type="entry name" value="Peptidase_M1_N"/>
    <property type="match status" value="1"/>
</dbReference>
<dbReference type="InterPro" id="IPR050344">
    <property type="entry name" value="Peptidase_M1_aminopeptidases"/>
</dbReference>
<dbReference type="Gene3D" id="2.60.40.1730">
    <property type="entry name" value="tricorn interacting facor f3 domain"/>
    <property type="match status" value="1"/>
</dbReference>
<evidence type="ECO:0000313" key="2">
    <source>
        <dbReference type="EMBL" id="KAF2891498.1"/>
    </source>
</evidence>
<dbReference type="GO" id="GO:0016020">
    <property type="term" value="C:membrane"/>
    <property type="evidence" value="ECO:0007669"/>
    <property type="project" value="TreeGrafter"/>
</dbReference>
<reference evidence="2" key="1">
    <citation type="submission" date="2019-08" db="EMBL/GenBank/DDBJ databases">
        <title>The genome of the North American firefly Photinus pyralis.</title>
        <authorList>
            <consortium name="Photinus pyralis genome working group"/>
            <person name="Fallon T.R."/>
            <person name="Sander Lower S.E."/>
            <person name="Weng J.-K."/>
        </authorList>
    </citation>
    <scope>NUCLEOTIDE SEQUENCE</scope>
    <source>
        <strain evidence="2">TRF0915ILg1</strain>
        <tissue evidence="2">Whole body</tissue>
    </source>
</reference>